<dbReference type="EMBL" id="BMEY01000010">
    <property type="protein sequence ID" value="GGA78516.1"/>
    <property type="molecule type" value="Genomic_DNA"/>
</dbReference>
<reference evidence="1" key="2">
    <citation type="submission" date="2020-09" db="EMBL/GenBank/DDBJ databases">
        <authorList>
            <person name="Sun Q."/>
            <person name="Zhou Y."/>
        </authorList>
    </citation>
    <scope>NUCLEOTIDE SEQUENCE</scope>
    <source>
        <strain evidence="1">CGMCC 1.12408</strain>
    </source>
</reference>
<sequence>MFSNEQLKAMIEGKVVGTEFPYDTNNDQEIEAHIRRLFYRINRIPNIVCEAEWNHFGSGYASFVEFFCYQKEDVEVTKEIKGIQELEIEGIIIDISRLAPVAIMGEDDRYKTIRVETKEEIGGAYGSLLGGYRLEHLPDKYREIARKLRQALEEYNYELLKPEVLNERLPFPAQIPTIYREPRQYLILDAIFYWID</sequence>
<proteinExistence type="predicted"/>
<name>A0A916S2J2_9BACI</name>
<protein>
    <submittedName>
        <fullName evidence="1">Uncharacterized protein</fullName>
    </submittedName>
</protein>
<dbReference type="Proteomes" id="UP000613512">
    <property type="component" value="Unassembled WGS sequence"/>
</dbReference>
<dbReference type="AlphaFoldDB" id="A0A916S2J2"/>
<accession>A0A916S2J2</accession>
<gene>
    <name evidence="1" type="ORF">GCM10008025_22490</name>
</gene>
<dbReference type="RefSeq" id="WP_188384759.1">
    <property type="nucleotide sequence ID" value="NZ_BMEY01000010.1"/>
</dbReference>
<comment type="caution">
    <text evidence="1">The sequence shown here is derived from an EMBL/GenBank/DDBJ whole genome shotgun (WGS) entry which is preliminary data.</text>
</comment>
<keyword evidence="2" id="KW-1185">Reference proteome</keyword>
<evidence type="ECO:0000313" key="1">
    <source>
        <dbReference type="EMBL" id="GGA78516.1"/>
    </source>
</evidence>
<evidence type="ECO:0000313" key="2">
    <source>
        <dbReference type="Proteomes" id="UP000613512"/>
    </source>
</evidence>
<organism evidence="1 2">
    <name type="scientific">Ornithinibacillus halotolerans</name>
    <dbReference type="NCBI Taxonomy" id="1274357"/>
    <lineage>
        <taxon>Bacteria</taxon>
        <taxon>Bacillati</taxon>
        <taxon>Bacillota</taxon>
        <taxon>Bacilli</taxon>
        <taxon>Bacillales</taxon>
        <taxon>Bacillaceae</taxon>
        <taxon>Ornithinibacillus</taxon>
    </lineage>
</organism>
<reference evidence="1" key="1">
    <citation type="journal article" date="2014" name="Int. J. Syst. Evol. Microbiol.">
        <title>Complete genome sequence of Corynebacterium casei LMG S-19264T (=DSM 44701T), isolated from a smear-ripened cheese.</title>
        <authorList>
            <consortium name="US DOE Joint Genome Institute (JGI-PGF)"/>
            <person name="Walter F."/>
            <person name="Albersmeier A."/>
            <person name="Kalinowski J."/>
            <person name="Ruckert C."/>
        </authorList>
    </citation>
    <scope>NUCLEOTIDE SEQUENCE</scope>
    <source>
        <strain evidence="1">CGMCC 1.12408</strain>
    </source>
</reference>